<dbReference type="CDD" id="cd00090">
    <property type="entry name" value="HTH_ARSR"/>
    <property type="match status" value="1"/>
</dbReference>
<dbReference type="Gene3D" id="1.10.10.10">
    <property type="entry name" value="Winged helix-like DNA-binding domain superfamily/Winged helix DNA-binding domain"/>
    <property type="match status" value="1"/>
</dbReference>
<dbReference type="GO" id="GO:0003677">
    <property type="term" value="F:DNA binding"/>
    <property type="evidence" value="ECO:0007669"/>
    <property type="project" value="UniProtKB-KW"/>
</dbReference>
<keyword evidence="2 5" id="KW-0238">DNA-binding</keyword>
<dbReference type="RefSeq" id="WP_027601534.1">
    <property type="nucleotide sequence ID" value="NZ_CP189647.1"/>
</dbReference>
<dbReference type="EMBL" id="FMWB01000011">
    <property type="protein sequence ID" value="SCZ46527.1"/>
    <property type="molecule type" value="Genomic_DNA"/>
</dbReference>
<dbReference type="InterPro" id="IPR001845">
    <property type="entry name" value="HTH_ArsR_DNA-bd_dom"/>
</dbReference>
<dbReference type="SUPFAM" id="SSF46785">
    <property type="entry name" value="Winged helix' DNA-binding domain"/>
    <property type="match status" value="1"/>
</dbReference>
<evidence type="ECO:0000313" key="6">
    <source>
        <dbReference type="Proteomes" id="UP000183046"/>
    </source>
</evidence>
<dbReference type="Pfam" id="PF12840">
    <property type="entry name" value="HTH_20"/>
    <property type="match status" value="1"/>
</dbReference>
<dbReference type="NCBIfam" id="NF033788">
    <property type="entry name" value="HTH_metalloreg"/>
    <property type="match status" value="1"/>
</dbReference>
<proteinExistence type="predicted"/>
<evidence type="ECO:0000256" key="2">
    <source>
        <dbReference type="ARBA" id="ARBA00023125"/>
    </source>
</evidence>
<dbReference type="InterPro" id="IPR036390">
    <property type="entry name" value="WH_DNA-bd_sf"/>
</dbReference>
<comment type="caution">
    <text evidence="5">The sequence shown here is derived from an EMBL/GenBank/DDBJ whole genome shotgun (WGS) entry which is preliminary data.</text>
</comment>
<evidence type="ECO:0000313" key="5">
    <source>
        <dbReference type="EMBL" id="SCZ46527.1"/>
    </source>
</evidence>
<dbReference type="PRINTS" id="PR00778">
    <property type="entry name" value="HTHARSR"/>
</dbReference>
<dbReference type="PANTHER" id="PTHR43132:SF2">
    <property type="entry name" value="ARSENICAL RESISTANCE OPERON REPRESSOR ARSR-RELATED"/>
    <property type="match status" value="1"/>
</dbReference>
<dbReference type="InterPro" id="IPR051011">
    <property type="entry name" value="Metal_resp_trans_reg"/>
</dbReference>
<organism evidence="5 6">
    <name type="scientific">Pseudomonas oryzihabitans</name>
    <dbReference type="NCBI Taxonomy" id="47885"/>
    <lineage>
        <taxon>Bacteria</taxon>
        <taxon>Pseudomonadati</taxon>
        <taxon>Pseudomonadota</taxon>
        <taxon>Gammaproteobacteria</taxon>
        <taxon>Pseudomonadales</taxon>
        <taxon>Pseudomonadaceae</taxon>
        <taxon>Pseudomonas</taxon>
    </lineage>
</organism>
<sequence length="107" mass="11451">MNEELAVSALAALAHAQRLKVFRALVVAGTTGLTPSQLADQLEVARSNLSFHLKELANAGLVSVEQQGRNLIYRAAYDQMNALLGYLTEHCCAGDDCAVSESPRCSC</sequence>
<dbReference type="eggNOG" id="COG0640">
    <property type="taxonomic scope" value="Bacteria"/>
</dbReference>
<dbReference type="STRING" id="237610.BJP27_07730"/>
<dbReference type="GO" id="GO:0003700">
    <property type="term" value="F:DNA-binding transcription factor activity"/>
    <property type="evidence" value="ECO:0007669"/>
    <property type="project" value="InterPro"/>
</dbReference>
<name>A0A1G5PAD0_9PSED</name>
<dbReference type="SMART" id="SM00418">
    <property type="entry name" value="HTH_ARSR"/>
    <property type="match status" value="1"/>
</dbReference>
<feature type="domain" description="HTH arsR-type" evidence="4">
    <location>
        <begin position="1"/>
        <end position="95"/>
    </location>
</feature>
<keyword evidence="1" id="KW-0805">Transcription regulation</keyword>
<dbReference type="Proteomes" id="UP000183046">
    <property type="component" value="Unassembled WGS sequence"/>
</dbReference>
<dbReference type="InterPro" id="IPR036388">
    <property type="entry name" value="WH-like_DNA-bd_sf"/>
</dbReference>
<dbReference type="AlphaFoldDB" id="A0A1G5PAD0"/>
<dbReference type="PANTHER" id="PTHR43132">
    <property type="entry name" value="ARSENICAL RESISTANCE OPERON REPRESSOR ARSR-RELATED"/>
    <property type="match status" value="1"/>
</dbReference>
<dbReference type="OrthoDB" id="5297460at2"/>
<keyword evidence="3" id="KW-0804">Transcription</keyword>
<protein>
    <submittedName>
        <fullName evidence="5">DNA-binding transcriptional regulator, ArsR family</fullName>
    </submittedName>
</protein>
<evidence type="ECO:0000256" key="3">
    <source>
        <dbReference type="ARBA" id="ARBA00023163"/>
    </source>
</evidence>
<gene>
    <name evidence="5" type="ORF">SAMN05216279_11119</name>
</gene>
<dbReference type="PROSITE" id="PS50987">
    <property type="entry name" value="HTH_ARSR_2"/>
    <property type="match status" value="1"/>
</dbReference>
<reference evidence="6" key="1">
    <citation type="submission" date="2016-10" db="EMBL/GenBank/DDBJ databases">
        <authorList>
            <person name="de Groot N.N."/>
        </authorList>
    </citation>
    <scope>NUCLEOTIDE SEQUENCE [LARGE SCALE GENOMIC DNA]</scope>
    <source>
        <strain evidence="6">DSM 15758</strain>
    </source>
</reference>
<evidence type="ECO:0000256" key="1">
    <source>
        <dbReference type="ARBA" id="ARBA00023015"/>
    </source>
</evidence>
<evidence type="ECO:0000259" key="4">
    <source>
        <dbReference type="PROSITE" id="PS50987"/>
    </source>
</evidence>
<accession>A0A1G5PAD0</accession>
<dbReference type="InterPro" id="IPR011991">
    <property type="entry name" value="ArsR-like_HTH"/>
</dbReference>